<dbReference type="AlphaFoldDB" id="X6N8L9"/>
<evidence type="ECO:0000256" key="2">
    <source>
        <dbReference type="SAM" id="MobiDB-lite"/>
    </source>
</evidence>
<feature type="region of interest" description="Disordered" evidence="2">
    <location>
        <begin position="483"/>
        <end position="510"/>
    </location>
</feature>
<reference evidence="3 4" key="1">
    <citation type="journal article" date="2013" name="Curr. Biol.">
        <title>The Genome of the Foraminiferan Reticulomyxa filosa.</title>
        <authorList>
            <person name="Glockner G."/>
            <person name="Hulsmann N."/>
            <person name="Schleicher M."/>
            <person name="Noegel A.A."/>
            <person name="Eichinger L."/>
            <person name="Gallinger C."/>
            <person name="Pawlowski J."/>
            <person name="Sierra R."/>
            <person name="Euteneuer U."/>
            <person name="Pillet L."/>
            <person name="Moustafa A."/>
            <person name="Platzer M."/>
            <person name="Groth M."/>
            <person name="Szafranski K."/>
            <person name="Schliwa M."/>
        </authorList>
    </citation>
    <scope>NUCLEOTIDE SEQUENCE [LARGE SCALE GENOMIC DNA]</scope>
</reference>
<evidence type="ECO:0000313" key="4">
    <source>
        <dbReference type="Proteomes" id="UP000023152"/>
    </source>
</evidence>
<keyword evidence="4" id="KW-1185">Reference proteome</keyword>
<proteinExistence type="predicted"/>
<feature type="coiled-coil region" evidence="1">
    <location>
        <begin position="124"/>
        <end position="155"/>
    </location>
</feature>
<dbReference type="EMBL" id="ASPP01011413">
    <property type="protein sequence ID" value="ETO21657.1"/>
    <property type="molecule type" value="Genomic_DNA"/>
</dbReference>
<comment type="caution">
    <text evidence="3">The sequence shown here is derived from an EMBL/GenBank/DDBJ whole genome shotgun (WGS) entry which is preliminary data.</text>
</comment>
<evidence type="ECO:0000313" key="3">
    <source>
        <dbReference type="EMBL" id="ETO21657.1"/>
    </source>
</evidence>
<feature type="coiled-coil region" evidence="1">
    <location>
        <begin position="195"/>
        <end position="425"/>
    </location>
</feature>
<evidence type="ECO:0000256" key="1">
    <source>
        <dbReference type="SAM" id="Coils"/>
    </source>
</evidence>
<protein>
    <submittedName>
        <fullName evidence="3">Viral A-type inclusion protein</fullName>
    </submittedName>
</protein>
<keyword evidence="1" id="KW-0175">Coiled coil</keyword>
<accession>X6N8L9</accession>
<organism evidence="3 4">
    <name type="scientific">Reticulomyxa filosa</name>
    <dbReference type="NCBI Taxonomy" id="46433"/>
    <lineage>
        <taxon>Eukaryota</taxon>
        <taxon>Sar</taxon>
        <taxon>Rhizaria</taxon>
        <taxon>Retaria</taxon>
        <taxon>Foraminifera</taxon>
        <taxon>Monothalamids</taxon>
        <taxon>Reticulomyxidae</taxon>
        <taxon>Reticulomyxa</taxon>
    </lineage>
</organism>
<gene>
    <name evidence="3" type="ORF">RFI_15545</name>
</gene>
<name>X6N8L9_RETFI</name>
<dbReference type="Proteomes" id="UP000023152">
    <property type="component" value="Unassembled WGS sequence"/>
</dbReference>
<sequence length="510" mass="60680">MHMIFLKQQNIKQDNPQSTIFHIIAHQKFKFFVNFANIYSISTVSKKYLHIIGIITNNGDEFLVFLIYLSQNLFSSDKHNENDAEVKHPELMVDDVGAQVDDLKQINDRFKCIMEHNFGRDDTSQLLQNRLDEEQRNHQEEIDQLKKAFQQKETVHLTENANLKQQISDLKKLFFLVKLNFKQNKNWFGMIDLQAKELNEQKEQSEFQNDKIRDQLKETEQQLDLVQRDADKVKKKANFAWVAEKIRWRELFVNEKQCIGQLETEQIALKKQLKALQDENDALLQRHFTSPDKETAQHLLKEQFSEELAKIHQETKEQYDDLRQQHAAKLENECKEKLKKVENKMSELADRLAEKEKEYLELNTEKDKLANERLKYLTEMVDAKKEKDDIMRLMTQEMDKKSKQIDELQNEVKKLNDLNNRVTAYCDHLEDRNLPLHDEIKVKTFFACMFIYILFDIEYFKLGMICQYLEDLAESDDLTIPPTKRRRLEQKTTDGDMFRTPRVPLKPTPM</sequence>
<feature type="compositionally biased region" description="Basic and acidic residues" evidence="2">
    <location>
        <begin position="489"/>
        <end position="499"/>
    </location>
</feature>